<evidence type="ECO:0008006" key="4">
    <source>
        <dbReference type="Google" id="ProtNLM"/>
    </source>
</evidence>
<evidence type="ECO:0000313" key="3">
    <source>
        <dbReference type="Proteomes" id="UP000242146"/>
    </source>
</evidence>
<accession>A0A1X2G657</accession>
<organism evidence="2 3">
    <name type="scientific">Hesseltinella vesiculosa</name>
    <dbReference type="NCBI Taxonomy" id="101127"/>
    <lineage>
        <taxon>Eukaryota</taxon>
        <taxon>Fungi</taxon>
        <taxon>Fungi incertae sedis</taxon>
        <taxon>Mucoromycota</taxon>
        <taxon>Mucoromycotina</taxon>
        <taxon>Mucoromycetes</taxon>
        <taxon>Mucorales</taxon>
        <taxon>Cunninghamellaceae</taxon>
        <taxon>Hesseltinella</taxon>
    </lineage>
</organism>
<proteinExistence type="predicted"/>
<reference evidence="2 3" key="1">
    <citation type="submission" date="2016-07" db="EMBL/GenBank/DDBJ databases">
        <title>Pervasive Adenine N6-methylation of Active Genes in Fungi.</title>
        <authorList>
            <consortium name="DOE Joint Genome Institute"/>
            <person name="Mondo S.J."/>
            <person name="Dannebaum R.O."/>
            <person name="Kuo R.C."/>
            <person name="Labutti K."/>
            <person name="Haridas S."/>
            <person name="Kuo A."/>
            <person name="Salamov A."/>
            <person name="Ahrendt S.R."/>
            <person name="Lipzen A."/>
            <person name="Sullivan W."/>
            <person name="Andreopoulos W.B."/>
            <person name="Clum A."/>
            <person name="Lindquist E."/>
            <person name="Daum C."/>
            <person name="Ramamoorthy G.K."/>
            <person name="Gryganskyi A."/>
            <person name="Culley D."/>
            <person name="Magnuson J.K."/>
            <person name="James T.Y."/>
            <person name="O'Malley M.A."/>
            <person name="Stajich J.E."/>
            <person name="Spatafora J.W."/>
            <person name="Visel A."/>
            <person name="Grigoriev I.V."/>
        </authorList>
    </citation>
    <scope>NUCLEOTIDE SEQUENCE [LARGE SCALE GENOMIC DNA]</scope>
    <source>
        <strain evidence="2 3">NRRL 3301</strain>
    </source>
</reference>
<gene>
    <name evidence="2" type="ORF">DM01DRAFT_1339709</name>
</gene>
<protein>
    <recommendedName>
        <fullName evidence="4">RNI-like protein</fullName>
    </recommendedName>
</protein>
<dbReference type="Gene3D" id="3.80.10.10">
    <property type="entry name" value="Ribonuclease Inhibitor"/>
    <property type="match status" value="1"/>
</dbReference>
<dbReference type="STRING" id="101127.A0A1X2G657"/>
<dbReference type="OrthoDB" id="550575at2759"/>
<evidence type="ECO:0000256" key="1">
    <source>
        <dbReference type="SAM" id="MobiDB-lite"/>
    </source>
</evidence>
<name>A0A1X2G657_9FUNG</name>
<dbReference type="SUPFAM" id="SSF52047">
    <property type="entry name" value="RNI-like"/>
    <property type="match status" value="1"/>
</dbReference>
<dbReference type="AlphaFoldDB" id="A0A1X2G657"/>
<dbReference type="EMBL" id="MCGT01000039">
    <property type="protein sequence ID" value="ORX46070.1"/>
    <property type="molecule type" value="Genomic_DNA"/>
</dbReference>
<evidence type="ECO:0000313" key="2">
    <source>
        <dbReference type="EMBL" id="ORX46070.1"/>
    </source>
</evidence>
<feature type="region of interest" description="Disordered" evidence="1">
    <location>
        <begin position="216"/>
        <end position="245"/>
    </location>
</feature>
<dbReference type="Proteomes" id="UP000242146">
    <property type="component" value="Unassembled WGS sequence"/>
</dbReference>
<keyword evidence="3" id="KW-1185">Reference proteome</keyword>
<comment type="caution">
    <text evidence="2">The sequence shown here is derived from an EMBL/GenBank/DDBJ whole genome shotgun (WGS) entry which is preliminary data.</text>
</comment>
<sequence length="261" mass="29144">MALFVTRLNLLDTNFGDADVHRLSKFSNLRVLELKNTRITDMGILYLSGMANINLQQLECIQLSYTSLTDGCLRHLVKMKHLRGLDLTSTAVHLGVAKAVLTDHGYSYRQESCKAFQHSHRPIPLLRSERTDTKLVDHLLRTFNVSVGDFCRDGYCTILDELSIPVHPCYFNGLVQHCLIEPFPGGISFNGKRQRQPLTIPSRTGPPLIFFRPANQDTPALSPSKRALGTLSNAPPKKRPALQTKATQDANAFLSSLADLY</sequence>
<dbReference type="InterPro" id="IPR032675">
    <property type="entry name" value="LRR_dom_sf"/>
</dbReference>